<dbReference type="InterPro" id="IPR036770">
    <property type="entry name" value="Ankyrin_rpt-contain_sf"/>
</dbReference>
<sequence>MLEAFGKHAEHKLQKVTGTARINKLIQEEEWDLVIQQAKSHPGEVRSWSCRPGFFEGVKDSDVLPIHEAVSMGAPVNVVKALVEAFPQGLTERESAYRRLPIHIACRHGGDKMDKEVVKYLIGAYPLGVATDDILGRVPLHYTCSNGAEEEIVDMLMTSCAGATRAYDRRGWLPIHVACSVGASYHVVKVMLDAFPASVALTTNKGSTPRRCCDMTRNSRDYDRICEMLERARDEWDADQPVPAKRPSSVRLLV</sequence>
<keyword evidence="1" id="KW-0677">Repeat</keyword>
<accession>A0A7R9WKF1</accession>
<reference evidence="3" key="1">
    <citation type="submission" date="2021-01" db="EMBL/GenBank/DDBJ databases">
        <authorList>
            <person name="Corre E."/>
            <person name="Pelletier E."/>
            <person name="Niang G."/>
            <person name="Scheremetjew M."/>
            <person name="Finn R."/>
            <person name="Kale V."/>
            <person name="Holt S."/>
            <person name="Cochrane G."/>
            <person name="Meng A."/>
            <person name="Brown T."/>
            <person name="Cohen L."/>
        </authorList>
    </citation>
    <scope>NUCLEOTIDE SEQUENCE</scope>
    <source>
        <strain evidence="3">CCMP147</strain>
    </source>
</reference>
<dbReference type="Pfam" id="PF12796">
    <property type="entry name" value="Ank_2"/>
    <property type="match status" value="1"/>
</dbReference>
<proteinExistence type="predicted"/>
<evidence type="ECO:0000256" key="2">
    <source>
        <dbReference type="ARBA" id="ARBA00023043"/>
    </source>
</evidence>
<dbReference type="GO" id="GO:0051017">
    <property type="term" value="P:actin filament bundle assembly"/>
    <property type="evidence" value="ECO:0007669"/>
    <property type="project" value="TreeGrafter"/>
</dbReference>
<dbReference type="PANTHER" id="PTHR24153:SF8">
    <property type="entry name" value="FORKED, ISOFORM F"/>
    <property type="match status" value="1"/>
</dbReference>
<evidence type="ECO:0000256" key="1">
    <source>
        <dbReference type="ARBA" id="ARBA00022737"/>
    </source>
</evidence>
<keyword evidence="2" id="KW-0040">ANK repeat</keyword>
<dbReference type="GO" id="GO:0051015">
    <property type="term" value="F:actin filament binding"/>
    <property type="evidence" value="ECO:0007669"/>
    <property type="project" value="TreeGrafter"/>
</dbReference>
<dbReference type="InterPro" id="IPR052420">
    <property type="entry name" value="Espin/Espin-like"/>
</dbReference>
<dbReference type="EMBL" id="HBED01048205">
    <property type="protein sequence ID" value="CAD8325859.1"/>
    <property type="molecule type" value="Transcribed_RNA"/>
</dbReference>
<name>A0A7R9WKF1_9STRA</name>
<dbReference type="AlphaFoldDB" id="A0A7R9WKF1"/>
<dbReference type="SMART" id="SM00248">
    <property type="entry name" value="ANK"/>
    <property type="match status" value="4"/>
</dbReference>
<gene>
    <name evidence="3" type="ORF">TDUB1175_LOCUS24279</name>
</gene>
<dbReference type="PANTHER" id="PTHR24153">
    <property type="entry name" value="ESPIN"/>
    <property type="match status" value="1"/>
</dbReference>
<dbReference type="InterPro" id="IPR002110">
    <property type="entry name" value="Ankyrin_rpt"/>
</dbReference>
<protein>
    <submittedName>
        <fullName evidence="3">Uncharacterized protein</fullName>
    </submittedName>
</protein>
<dbReference type="GO" id="GO:0005737">
    <property type="term" value="C:cytoplasm"/>
    <property type="evidence" value="ECO:0007669"/>
    <property type="project" value="TreeGrafter"/>
</dbReference>
<dbReference type="Gene3D" id="1.25.40.20">
    <property type="entry name" value="Ankyrin repeat-containing domain"/>
    <property type="match status" value="1"/>
</dbReference>
<organism evidence="3">
    <name type="scientific">Pseudictyota dubia</name>
    <dbReference type="NCBI Taxonomy" id="2749911"/>
    <lineage>
        <taxon>Eukaryota</taxon>
        <taxon>Sar</taxon>
        <taxon>Stramenopiles</taxon>
        <taxon>Ochrophyta</taxon>
        <taxon>Bacillariophyta</taxon>
        <taxon>Mediophyceae</taxon>
        <taxon>Biddulphiophycidae</taxon>
        <taxon>Eupodiscales</taxon>
        <taxon>Odontellaceae</taxon>
        <taxon>Pseudictyota</taxon>
    </lineage>
</organism>
<evidence type="ECO:0000313" key="3">
    <source>
        <dbReference type="EMBL" id="CAD8325859.1"/>
    </source>
</evidence>
<dbReference type="SUPFAM" id="SSF48403">
    <property type="entry name" value="Ankyrin repeat"/>
    <property type="match status" value="1"/>
</dbReference>